<dbReference type="EMBL" id="BSDS01000001">
    <property type="protein sequence ID" value="GLI38118.1"/>
    <property type="molecule type" value="Genomic_DNA"/>
</dbReference>
<gene>
    <name evidence="14" type="primary">nuoJ-2</name>
    <name evidence="14" type="ORF">GHYDROH2_16190</name>
</gene>
<dbReference type="InterPro" id="IPR042106">
    <property type="entry name" value="Nuo/plastoQ_OxRdtase_6_NuoJ"/>
</dbReference>
<keyword evidence="4 13" id="KW-1003">Cell membrane</keyword>
<comment type="caution">
    <text evidence="14">The sequence shown here is derived from an EMBL/GenBank/DDBJ whole genome shotgun (WGS) entry which is preliminary data.</text>
</comment>
<feature type="transmembrane region" description="Helical" evidence="13">
    <location>
        <begin position="57"/>
        <end position="79"/>
    </location>
</feature>
<dbReference type="RefSeq" id="WP_214186126.1">
    <property type="nucleotide sequence ID" value="NZ_BSDS01000001.1"/>
</dbReference>
<evidence type="ECO:0000256" key="2">
    <source>
        <dbReference type="ARBA" id="ARBA00005698"/>
    </source>
</evidence>
<sequence>MESALFYILSAVTVTGTAFAITEKHAVHAIVYLVTSFFALAVIFFLLGAPVVAIFEVIIYAGAIMVLFLFVIMMLDLGHPERARLPGIREWWPALALGTVTLASALALVVSRAPAISAPGKAIGVKEFALALFGKYGVAVEVISMQLLFALVGALYLARKR</sequence>
<dbReference type="Pfam" id="PF00499">
    <property type="entry name" value="Oxidored_q3"/>
    <property type="match status" value="1"/>
</dbReference>
<evidence type="ECO:0000256" key="5">
    <source>
        <dbReference type="ARBA" id="ARBA00022692"/>
    </source>
</evidence>
<evidence type="ECO:0000256" key="9">
    <source>
        <dbReference type="ARBA" id="ARBA00023027"/>
    </source>
</evidence>
<dbReference type="Gene3D" id="1.20.120.1200">
    <property type="entry name" value="NADH-ubiquinone/plastoquinone oxidoreductase chain 6, subunit NuoJ"/>
    <property type="match status" value="1"/>
</dbReference>
<dbReference type="GO" id="GO:0008137">
    <property type="term" value="F:NADH dehydrogenase (ubiquinone) activity"/>
    <property type="evidence" value="ECO:0007669"/>
    <property type="project" value="UniProtKB-UniRule"/>
</dbReference>
<accession>A0A9W6G0F9</accession>
<comment type="similarity">
    <text evidence="2 13">Belongs to the complex I subunit 6 family.</text>
</comment>
<evidence type="ECO:0000256" key="1">
    <source>
        <dbReference type="ARBA" id="ARBA00004651"/>
    </source>
</evidence>
<keyword evidence="10 13" id="KW-0472">Membrane</keyword>
<evidence type="ECO:0000256" key="7">
    <source>
        <dbReference type="ARBA" id="ARBA00022967"/>
    </source>
</evidence>
<keyword evidence="15" id="KW-1185">Reference proteome</keyword>
<dbReference type="PANTHER" id="PTHR33269">
    <property type="entry name" value="NADH-UBIQUINONE OXIDOREDUCTASE CHAIN 6"/>
    <property type="match status" value="1"/>
</dbReference>
<feature type="transmembrane region" description="Helical" evidence="13">
    <location>
        <begin position="136"/>
        <end position="158"/>
    </location>
</feature>
<dbReference type="EC" id="7.1.1.-" evidence="13"/>
<dbReference type="GO" id="GO:0048038">
    <property type="term" value="F:quinone binding"/>
    <property type="evidence" value="ECO:0007669"/>
    <property type="project" value="UniProtKB-UniRule"/>
</dbReference>
<feature type="transmembrane region" description="Helical" evidence="13">
    <location>
        <begin position="6"/>
        <end position="22"/>
    </location>
</feature>
<keyword evidence="8 13" id="KW-1133">Transmembrane helix</keyword>
<evidence type="ECO:0000256" key="4">
    <source>
        <dbReference type="ARBA" id="ARBA00022475"/>
    </source>
</evidence>
<evidence type="ECO:0000256" key="6">
    <source>
        <dbReference type="ARBA" id="ARBA00022719"/>
    </source>
</evidence>
<keyword evidence="6 13" id="KW-0874">Quinone</keyword>
<evidence type="ECO:0000256" key="11">
    <source>
        <dbReference type="ARBA" id="ARBA00025811"/>
    </source>
</evidence>
<evidence type="ECO:0000256" key="10">
    <source>
        <dbReference type="ARBA" id="ARBA00023136"/>
    </source>
</evidence>
<keyword evidence="7" id="KW-1278">Translocase</keyword>
<name>A0A9W6G0F9_9BACT</name>
<organism evidence="14 15">
    <name type="scientific">Geobacter hydrogenophilus</name>
    <dbReference type="NCBI Taxonomy" id="40983"/>
    <lineage>
        <taxon>Bacteria</taxon>
        <taxon>Pseudomonadati</taxon>
        <taxon>Thermodesulfobacteriota</taxon>
        <taxon>Desulfuromonadia</taxon>
        <taxon>Geobacterales</taxon>
        <taxon>Geobacteraceae</taxon>
        <taxon>Geobacter</taxon>
    </lineage>
</organism>
<dbReference type="FunFam" id="1.20.120.1200:FF:000001">
    <property type="entry name" value="NADH-quinone oxidoreductase subunit J"/>
    <property type="match status" value="1"/>
</dbReference>
<dbReference type="AlphaFoldDB" id="A0A9W6G0F9"/>
<dbReference type="Proteomes" id="UP001144352">
    <property type="component" value="Unassembled WGS sequence"/>
</dbReference>
<evidence type="ECO:0000256" key="13">
    <source>
        <dbReference type="RuleBase" id="RU004429"/>
    </source>
</evidence>
<reference evidence="14" key="1">
    <citation type="submission" date="2022-12" db="EMBL/GenBank/DDBJ databases">
        <title>Reference genome sequencing for broad-spectrum identification of bacterial and archaeal isolates by mass spectrometry.</title>
        <authorList>
            <person name="Sekiguchi Y."/>
            <person name="Tourlousse D.M."/>
        </authorList>
    </citation>
    <scope>NUCLEOTIDE SEQUENCE</scope>
    <source>
        <strain evidence="14">H2</strain>
    </source>
</reference>
<keyword evidence="5 13" id="KW-0812">Transmembrane</keyword>
<evidence type="ECO:0000313" key="14">
    <source>
        <dbReference type="EMBL" id="GLI38118.1"/>
    </source>
</evidence>
<keyword evidence="9 13" id="KW-0520">NAD</keyword>
<feature type="transmembrane region" description="Helical" evidence="13">
    <location>
        <begin position="29"/>
        <end position="51"/>
    </location>
</feature>
<evidence type="ECO:0000256" key="3">
    <source>
        <dbReference type="ARBA" id="ARBA00019907"/>
    </source>
</evidence>
<comment type="subunit">
    <text evidence="11">Composed of 13 different subunits. Subunits NuoA, H, J, K, L, M, N constitute the membrane sector of the complex.</text>
</comment>
<feature type="transmembrane region" description="Helical" evidence="13">
    <location>
        <begin position="91"/>
        <end position="116"/>
    </location>
</feature>
<evidence type="ECO:0000256" key="12">
    <source>
        <dbReference type="ARBA" id="ARBA00047712"/>
    </source>
</evidence>
<dbReference type="GO" id="GO:0005886">
    <property type="term" value="C:plasma membrane"/>
    <property type="evidence" value="ECO:0007669"/>
    <property type="project" value="UniProtKB-SubCell"/>
</dbReference>
<comment type="subcellular location">
    <subcellularLocation>
        <location evidence="1 13">Cell membrane</location>
        <topology evidence="1 13">Multi-pass membrane protein</topology>
    </subcellularLocation>
</comment>
<dbReference type="InterPro" id="IPR001457">
    <property type="entry name" value="NADH_UbQ/plastoQ_OxRdtase_su6"/>
</dbReference>
<evidence type="ECO:0000313" key="15">
    <source>
        <dbReference type="Proteomes" id="UP001144352"/>
    </source>
</evidence>
<proteinExistence type="inferred from homology"/>
<protein>
    <recommendedName>
        <fullName evidence="3 13">NADH-quinone oxidoreductase subunit J</fullName>
        <ecNumber evidence="13">7.1.1.-</ecNumber>
    </recommendedName>
</protein>
<evidence type="ECO:0000256" key="8">
    <source>
        <dbReference type="ARBA" id="ARBA00022989"/>
    </source>
</evidence>
<dbReference type="PANTHER" id="PTHR33269:SF17">
    <property type="entry name" value="NADH-UBIQUINONE OXIDOREDUCTASE CHAIN 6"/>
    <property type="match status" value="1"/>
</dbReference>
<comment type="function">
    <text evidence="13">NDH-1 shuttles electrons from NADH, via FMN and iron-sulfur (Fe-S) centers, to quinones in the respiratory chain. Couples the redox reaction to proton translocation (for every two electrons transferred, four hydrogen ions are translocated across the cytoplasmic membrane), and thus conserves the redox energy in a proton gradient.</text>
</comment>
<comment type="catalytic activity">
    <reaction evidence="12 13">
        <text>a quinone + NADH + 5 H(+)(in) = a quinol + NAD(+) + 4 H(+)(out)</text>
        <dbReference type="Rhea" id="RHEA:57888"/>
        <dbReference type="ChEBI" id="CHEBI:15378"/>
        <dbReference type="ChEBI" id="CHEBI:24646"/>
        <dbReference type="ChEBI" id="CHEBI:57540"/>
        <dbReference type="ChEBI" id="CHEBI:57945"/>
        <dbReference type="ChEBI" id="CHEBI:132124"/>
    </reaction>
</comment>